<dbReference type="Gene3D" id="3.40.50.200">
    <property type="entry name" value="Peptidase S8/S53 domain"/>
    <property type="match status" value="1"/>
</dbReference>
<evidence type="ECO:0000313" key="1">
    <source>
        <dbReference type="EMBL" id="MDP4301081.1"/>
    </source>
</evidence>
<proteinExistence type="predicted"/>
<dbReference type="RefSeq" id="WP_305749639.1">
    <property type="nucleotide sequence ID" value="NZ_JAUZEE010000005.1"/>
</dbReference>
<dbReference type="EMBL" id="JAUZEE010000005">
    <property type="protein sequence ID" value="MDP4301081.1"/>
    <property type="molecule type" value="Genomic_DNA"/>
</dbReference>
<sequence>MIAPDPYLRWAQLTQRRYLQPMRGPDGDWLKLVMTRDGAAALAGKTRRLVWSRANPDTDLATVWLHVDDLDLALAQSTRHRIGLAHPSLAPVVSARDAAARPGLVDMQGPAAPLAEVERCDAPRVIGVIDGRCGFLHQRFWRDGQPRIQRYWDQGAVADPASGLWHTPGDMGYGRAFTGADLHAQASSRLAAGLDAWQREQVELDLYRAFGHALPQACDWTHGTHILSTVLDAHDRARQDRSHKGEQDPGDPAVMHVQLPDLALLDTGANWLASSVLDGIDYILARCRPDAQVFINLSLGGFGGPQNGTSMLEQAIDDQIRAWTGLNGDRRLQVIVAAGNLGSGSVKDDGTGEAQRIHQRLKPDERNGFSFAWHVEIPDATETFVEFWVPALAGQPCAMRATLTPPHGSGAAPLTVEAGQQGELQVGGRRVAAVFNDTHTTDGANGSGASQVLVALAHTEDRDGRPIGPLGRWTLRLEVAPEQALPATVDGWMRRRDIPGELEGYRPQYGFAPSNLAVPDDLLDQRSSLANVHRGQVVGALEHPEDPPAAATLEEAGYSSTLVGGRPIYGPGRLQGPGFTTGTSKELRGTSIAAAHVCGALAGGTLPVKMALKVRGGGPAARGPVGAPPNTVDAIYIVDPP</sequence>
<name>A0ABT9G3K8_LEPDI</name>
<protein>
    <submittedName>
        <fullName evidence="1">Uncharacterized protein</fullName>
    </submittedName>
</protein>
<dbReference type="SUPFAM" id="SSF52743">
    <property type="entry name" value="Subtilisin-like"/>
    <property type="match status" value="1"/>
</dbReference>
<dbReference type="InterPro" id="IPR036852">
    <property type="entry name" value="Peptidase_S8/S53_dom_sf"/>
</dbReference>
<dbReference type="Proteomes" id="UP001235760">
    <property type="component" value="Unassembled WGS sequence"/>
</dbReference>
<organism evidence="1 2">
    <name type="scientific">Leptothrix discophora</name>
    <dbReference type="NCBI Taxonomy" id="89"/>
    <lineage>
        <taxon>Bacteria</taxon>
        <taxon>Pseudomonadati</taxon>
        <taxon>Pseudomonadota</taxon>
        <taxon>Betaproteobacteria</taxon>
        <taxon>Burkholderiales</taxon>
        <taxon>Sphaerotilaceae</taxon>
        <taxon>Leptothrix</taxon>
    </lineage>
</organism>
<keyword evidence="2" id="KW-1185">Reference proteome</keyword>
<comment type="caution">
    <text evidence="1">The sequence shown here is derived from an EMBL/GenBank/DDBJ whole genome shotgun (WGS) entry which is preliminary data.</text>
</comment>
<accession>A0ABT9G3K8</accession>
<gene>
    <name evidence="1" type="ORF">Q8X39_10580</name>
</gene>
<evidence type="ECO:0000313" key="2">
    <source>
        <dbReference type="Proteomes" id="UP001235760"/>
    </source>
</evidence>
<reference evidence="1 2" key="1">
    <citation type="submission" date="2023-08" db="EMBL/GenBank/DDBJ databases">
        <authorList>
            <person name="Roldan D.M."/>
            <person name="Menes R.J."/>
        </authorList>
    </citation>
    <scope>NUCLEOTIDE SEQUENCE [LARGE SCALE GENOMIC DNA]</scope>
    <source>
        <strain evidence="1 2">CCM 2812</strain>
    </source>
</reference>
<dbReference type="Gene3D" id="2.60.120.1290">
    <property type="match status" value="1"/>
</dbReference>